<reference evidence="2" key="1">
    <citation type="journal article" date="2010" name="Genomics">
        <title>Tracing phylogenomic events leading to diversity of Haemophilus influenzae and the emergence of Brazilian Purpuric Fever (BPF)-associated clones.</title>
        <authorList>
            <person name="Papazisi L."/>
            <person name="Ratnayake S."/>
            <person name="Remortel B.G."/>
            <person name="Bock G.R."/>
            <person name="Liang W."/>
            <person name="Saeed A.I."/>
            <person name="Liu J."/>
            <person name="Fleischmann R.D."/>
            <person name="Kilian M."/>
            <person name="Peterson S.N."/>
        </authorList>
    </citation>
    <scope>NUCLEOTIDE SEQUENCE [LARGE SCALE GENOMIC DNA]</scope>
    <source>
        <strain evidence="2">HK1212</strain>
    </source>
</reference>
<name>A0A7G2K1Y6_HAEIF</name>
<dbReference type="InterPro" id="IPR008635">
    <property type="entry name" value="Coiled_stalk_dom"/>
</dbReference>
<dbReference type="Pfam" id="PF05662">
    <property type="entry name" value="YadA_stalk"/>
    <property type="match status" value="1"/>
</dbReference>
<accession>A0A7G2K1Y6</accession>
<comment type="caution">
    <text evidence="2">The sequence shown here is derived from an EMBL/GenBank/DDBJ whole genome shotgun (WGS) entry which is preliminary data.</text>
</comment>
<feature type="domain" description="Trimeric autotransporter adhesin YadA-like stalk" evidence="1">
    <location>
        <begin position="105"/>
        <end position="135"/>
    </location>
</feature>
<dbReference type="Gene3D" id="2.150.10.10">
    <property type="entry name" value="Serralysin-like metalloprotease, C-terminal"/>
    <property type="match status" value="1"/>
</dbReference>
<organism evidence="2">
    <name type="scientific">Haemophilus influenzae HK1212</name>
    <dbReference type="NCBI Taxonomy" id="456482"/>
    <lineage>
        <taxon>Bacteria</taxon>
        <taxon>Pseudomonadati</taxon>
        <taxon>Pseudomonadota</taxon>
        <taxon>Gammaproteobacteria</taxon>
        <taxon>Pasteurellales</taxon>
        <taxon>Pasteurellaceae</taxon>
        <taxon>Haemophilus</taxon>
    </lineage>
</organism>
<feature type="non-terminal residue" evidence="2">
    <location>
        <position position="137"/>
    </location>
</feature>
<dbReference type="AlphaFoldDB" id="A0A7G2K1Y6"/>
<dbReference type="EMBL" id="ABFC01000008">
    <property type="protein sequence ID" value="EFA29614.1"/>
    <property type="molecule type" value="Genomic_DNA"/>
</dbReference>
<sequence>IGNGAQAKAAASYSITLGNSAKTEAATGISIGDRANVASGANSGIALGKSAVANKSGDIAIGESSSTSDKHTVNGLKIGDTTLSTGVAATNNGTVSFGNNNVKRQIQNVGAGEISENSSDAITGSQLYSVIKATDEI</sequence>
<protein>
    <recommendedName>
        <fullName evidence="1">Trimeric autotransporter adhesin YadA-like stalk domain-containing protein</fullName>
    </recommendedName>
</protein>
<dbReference type="SUPFAM" id="SSF101967">
    <property type="entry name" value="Adhesin YadA, collagen-binding domain"/>
    <property type="match status" value="1"/>
</dbReference>
<proteinExistence type="predicted"/>
<evidence type="ECO:0000259" key="1">
    <source>
        <dbReference type="Pfam" id="PF05662"/>
    </source>
</evidence>
<evidence type="ECO:0000313" key="2">
    <source>
        <dbReference type="EMBL" id="EFA29614.1"/>
    </source>
</evidence>
<dbReference type="Gene3D" id="1.20.5.170">
    <property type="match status" value="1"/>
</dbReference>
<dbReference type="GO" id="GO:0019867">
    <property type="term" value="C:outer membrane"/>
    <property type="evidence" value="ECO:0007669"/>
    <property type="project" value="InterPro"/>
</dbReference>
<feature type="non-terminal residue" evidence="2">
    <location>
        <position position="1"/>
    </location>
</feature>
<dbReference type="InterPro" id="IPR011049">
    <property type="entry name" value="Serralysin-like_metalloprot_C"/>
</dbReference>
<gene>
    <name evidence="2" type="ORF">HAINFHK1212_0109</name>
</gene>